<dbReference type="GO" id="GO:0005506">
    <property type="term" value="F:iron ion binding"/>
    <property type="evidence" value="ECO:0007669"/>
    <property type="project" value="UniProtKB-UniRule"/>
</dbReference>
<sequence length="26" mass="2877">HASAIHDHADSHCFMKLLSGSLDEVR</sequence>
<organism evidence="6 7">
    <name type="scientific">Danaus plexippus plexippus</name>
    <dbReference type="NCBI Taxonomy" id="278856"/>
    <lineage>
        <taxon>Eukaryota</taxon>
        <taxon>Metazoa</taxon>
        <taxon>Ecdysozoa</taxon>
        <taxon>Arthropoda</taxon>
        <taxon>Hexapoda</taxon>
        <taxon>Insecta</taxon>
        <taxon>Pterygota</taxon>
        <taxon>Neoptera</taxon>
        <taxon>Endopterygota</taxon>
        <taxon>Lepidoptera</taxon>
        <taxon>Glossata</taxon>
        <taxon>Ditrysia</taxon>
        <taxon>Papilionoidea</taxon>
        <taxon>Nymphalidae</taxon>
        <taxon>Danainae</taxon>
        <taxon>Danaini</taxon>
        <taxon>Danaina</taxon>
        <taxon>Danaus</taxon>
        <taxon>Danaus</taxon>
    </lineage>
</organism>
<evidence type="ECO:0000313" key="6">
    <source>
        <dbReference type="EMBL" id="OWR49581.1"/>
    </source>
</evidence>
<dbReference type="EC" id="1.13.11.20" evidence="3 5"/>
<dbReference type="KEGG" id="dpl:KGM_201726B"/>
<dbReference type="GO" id="GO:0042412">
    <property type="term" value="P:taurine biosynthetic process"/>
    <property type="evidence" value="ECO:0007669"/>
    <property type="project" value="UniProtKB-UniRule"/>
</dbReference>
<evidence type="ECO:0000256" key="2">
    <source>
        <dbReference type="ARBA" id="ARBA00006622"/>
    </source>
</evidence>
<protein>
    <recommendedName>
        <fullName evidence="3 5">Cysteine dioxygenase</fullName>
        <ecNumber evidence="3 5">1.13.11.20</ecNumber>
    </recommendedName>
</protein>
<dbReference type="Pfam" id="PF05995">
    <property type="entry name" value="CDO_I"/>
    <property type="match status" value="1"/>
</dbReference>
<dbReference type="SUPFAM" id="SSF51182">
    <property type="entry name" value="RmlC-like cupins"/>
    <property type="match status" value="1"/>
</dbReference>
<accession>A0A212F766</accession>
<evidence type="ECO:0000256" key="5">
    <source>
        <dbReference type="RuleBase" id="RU366010"/>
    </source>
</evidence>
<keyword evidence="5" id="KW-0479">Metal-binding</keyword>
<dbReference type="InterPro" id="IPR011051">
    <property type="entry name" value="RmlC_Cupin_sf"/>
</dbReference>
<evidence type="ECO:0000256" key="3">
    <source>
        <dbReference type="ARBA" id="ARBA00013133"/>
    </source>
</evidence>
<keyword evidence="5" id="KW-0408">Iron</keyword>
<comment type="catalytic activity">
    <reaction evidence="5">
        <text>L-cysteine + O2 = 3-sulfino-L-alanine + H(+)</text>
        <dbReference type="Rhea" id="RHEA:20441"/>
        <dbReference type="ChEBI" id="CHEBI:15378"/>
        <dbReference type="ChEBI" id="CHEBI:15379"/>
        <dbReference type="ChEBI" id="CHEBI:35235"/>
        <dbReference type="ChEBI" id="CHEBI:61085"/>
        <dbReference type="EC" id="1.13.11.20"/>
    </reaction>
</comment>
<gene>
    <name evidence="6" type="ORF">KGM_201726B</name>
</gene>
<dbReference type="GO" id="GO:0017172">
    <property type="term" value="F:cysteine dioxygenase activity"/>
    <property type="evidence" value="ECO:0007669"/>
    <property type="project" value="UniProtKB-UniRule"/>
</dbReference>
<comment type="similarity">
    <text evidence="2 5">Belongs to the cysteine dioxygenase family.</text>
</comment>
<comment type="cofactor">
    <cofactor evidence="5">
        <name>Fe cation</name>
        <dbReference type="ChEBI" id="CHEBI:24875"/>
    </cofactor>
    <text evidence="5">Binds 1 Fe cation per subunit.</text>
</comment>
<dbReference type="EMBL" id="AGBW02009912">
    <property type="protein sequence ID" value="OWR49581.1"/>
    <property type="molecule type" value="Genomic_DNA"/>
</dbReference>
<comment type="caution">
    <text evidence="6">The sequence shown here is derived from an EMBL/GenBank/DDBJ whole genome shotgun (WGS) entry which is preliminary data.</text>
</comment>
<dbReference type="AlphaFoldDB" id="A0A212F766"/>
<feature type="non-terminal residue" evidence="6">
    <location>
        <position position="1"/>
    </location>
</feature>
<dbReference type="Gene3D" id="2.60.120.10">
    <property type="entry name" value="Jelly Rolls"/>
    <property type="match status" value="1"/>
</dbReference>
<evidence type="ECO:0000313" key="7">
    <source>
        <dbReference type="Proteomes" id="UP000007151"/>
    </source>
</evidence>
<dbReference type="InterPro" id="IPR010300">
    <property type="entry name" value="CDO_1"/>
</dbReference>
<reference evidence="6 7" key="1">
    <citation type="journal article" date="2011" name="Cell">
        <title>The monarch butterfly genome yields insights into long-distance migration.</title>
        <authorList>
            <person name="Zhan S."/>
            <person name="Merlin C."/>
            <person name="Boore J.L."/>
            <person name="Reppert S.M."/>
        </authorList>
    </citation>
    <scope>NUCLEOTIDE SEQUENCE [LARGE SCALE GENOMIC DNA]</scope>
    <source>
        <strain evidence="6">F-2</strain>
    </source>
</reference>
<name>A0A212F766_DANPL</name>
<keyword evidence="5" id="KW-0560">Oxidoreductase</keyword>
<dbReference type="InParanoid" id="A0A212F766"/>
<dbReference type="Proteomes" id="UP000007151">
    <property type="component" value="Unassembled WGS sequence"/>
</dbReference>
<proteinExistence type="inferred from homology"/>
<comment type="pathway">
    <text evidence="1 5">Organosulfur biosynthesis; taurine biosynthesis; hypotaurine from L-cysteine: step 1/2.</text>
</comment>
<keyword evidence="5 6" id="KW-0223">Dioxygenase</keyword>
<keyword evidence="4" id="KW-0883">Thioether bond</keyword>
<dbReference type="InterPro" id="IPR014710">
    <property type="entry name" value="RmlC-like_jellyroll"/>
</dbReference>
<dbReference type="UniPathway" id="UPA00012">
    <property type="reaction ID" value="UER00537"/>
</dbReference>
<evidence type="ECO:0000256" key="1">
    <source>
        <dbReference type="ARBA" id="ARBA00004759"/>
    </source>
</evidence>
<evidence type="ECO:0000256" key="4">
    <source>
        <dbReference type="ARBA" id="ARBA00022784"/>
    </source>
</evidence>
<keyword evidence="7" id="KW-1185">Reference proteome</keyword>